<reference evidence="4 5" key="1">
    <citation type="submission" date="2020-08" db="EMBL/GenBank/DDBJ databases">
        <title>Draft genome sequencing of an Anaerocolumna strain isolated from anoxic soil subjected to BSD treatment.</title>
        <authorList>
            <person name="Uek A."/>
            <person name="Tonouchi A."/>
        </authorList>
    </citation>
    <scope>NUCLEOTIDE SEQUENCE [LARGE SCALE GENOMIC DNA]</scope>
    <source>
        <strain evidence="4 5">CTTW</strain>
    </source>
</reference>
<dbReference type="InterPro" id="IPR033801">
    <property type="entry name" value="CBM6-CBM35-CBM36-like_1"/>
</dbReference>
<dbReference type="SMART" id="SM00710">
    <property type="entry name" value="PbH1"/>
    <property type="match status" value="6"/>
</dbReference>
<dbReference type="GO" id="GO:0016798">
    <property type="term" value="F:hydrolase activity, acting on glycosyl bonds"/>
    <property type="evidence" value="ECO:0007669"/>
    <property type="project" value="UniProtKB-KW"/>
</dbReference>
<dbReference type="InterPro" id="IPR013783">
    <property type="entry name" value="Ig-like_fold"/>
</dbReference>
<keyword evidence="1" id="KW-0326">Glycosidase</keyword>
<dbReference type="InterPro" id="IPR011050">
    <property type="entry name" value="Pectin_lyase_fold/virulence"/>
</dbReference>
<accession>A0A7I8DNG6</accession>
<keyword evidence="4" id="KW-0378">Hydrolase</keyword>
<dbReference type="Gene3D" id="2.160.20.10">
    <property type="entry name" value="Single-stranded right-handed beta-helix, Pectin lyase-like"/>
    <property type="match status" value="1"/>
</dbReference>
<protein>
    <submittedName>
        <fullName evidence="4">Glycosyl hydrolase</fullName>
    </submittedName>
</protein>
<dbReference type="SMART" id="SM00231">
    <property type="entry name" value="FA58C"/>
    <property type="match status" value="1"/>
</dbReference>
<proteinExistence type="predicted"/>
<dbReference type="InterPro" id="IPR006626">
    <property type="entry name" value="PbH1"/>
</dbReference>
<keyword evidence="2" id="KW-0732">Signal</keyword>
<dbReference type="Pfam" id="PF22633">
    <property type="entry name" value="F5_F8_type_C_2"/>
    <property type="match status" value="1"/>
</dbReference>
<sequence length="1211" mass="126703">MKRNRRKLLTVLTTLMLVICQVFVYTPETIVKAADTANLALGKTVTANNYTQSYVAANANDGNVNTYWEGAANSYPNTLTADLGSSQPFYKIVLKLNSSWEERTQTLSILTSNDNSTYNTAVASAAYTFSPSSSNTVTITFNQVNARYVRLQFTANTKASGGQAAEFEIYGTASTGTGTPDLIVTDISWNPANPSAGNGVVFSATVKNQGTGATAAGVINGVSFLVDGTQVSWSDNNTSSIAAGATVTLTANGGPGGTASWTAASGTHTVNAWVDDVNRISESNESNNQYSKSITINGQSGGTGTPDLIVTDITSSPAAPLTGNATVFSAVVKNQGTGATPAGTILGVSFFIDGTQVSWSDTTTSSLAAGASVTLTANSGPSGTASWTATTGNHTVKAYVDDVNRITETDENNNQYSESLSVTTSPMPDMVVTGLTITPASPTAGDTLSFSAVVKNQGNAAGAPGVLAIGVDGTTVYTSANNTTSLTVGATTTVTGTFTVQTAGSHTITAATDAAGTTAESDETNNTYSTTLTVNPKAGIDFVITQVNYTPSYVTAGNAVTFNAVVKNQGTIAGAVGTVAFKVDGVQVTASANNTNSIAAGGTMTVTATSPWTATSGTHVITAVADSTGAVSETDETNNTLAVNLTVGSGGRGATVPYTRYESEDAQIGGGAVLRTAPDFNYALIASEASNQAYVALPSNGSYVEYTINQGGAGVDMRFTMPDSSDGMGLNGSLDCYVNGTKVQTINLTSYYSWQYFTGDQPGDAPNGGQAAFRFDEVHWKLGTALKAGDKLRIQKSNGDSLEYGVDFVEVEPVPSAISQPANSLSVTSYGAVANDGADDLNAFNACVSAAASQGKTVYIPAGTFNLGGMWTINAQNITITGAGMWYTNIQFTSPNAASGGISFRITGTVDFSNVYLNSNLRTRYNQNAIYKCFMDNFGTNSKIHDFWEDHFECGFWVADYAHTPVVVADNLLIENGRVRNNLADGINFCQGTKNSTVRNCSVRNNGDDGLAMWPDSTMGAPMEVNNSFLYNTIENNWRAAAIAIFGGSGHKAQYNYVKDCFMGSGIRLNTVFPGYHFENNTGIIFSDTTIINSGTSKDCYNGERGAIDLEASNTGIKNITFENIDIINSQRDAIQFGYGGGFSNIVFKNININGTGKDAITTSRFSSPHLGEAIFTYTSNGSATFTNLTTSNIEAPEKYLIMSGFNITFN</sequence>
<name>A0A7I8DNG6_9FIRM</name>
<dbReference type="InterPro" id="IPR012334">
    <property type="entry name" value="Pectin_lyas_fold"/>
</dbReference>
<evidence type="ECO:0000313" key="5">
    <source>
        <dbReference type="Proteomes" id="UP000515703"/>
    </source>
</evidence>
<dbReference type="InterPro" id="IPR000421">
    <property type="entry name" value="FA58C"/>
</dbReference>
<dbReference type="Pfam" id="PF22816">
    <property type="entry name" value="CatAgl_D2"/>
    <property type="match status" value="1"/>
</dbReference>
<evidence type="ECO:0000259" key="3">
    <source>
        <dbReference type="PROSITE" id="PS50022"/>
    </source>
</evidence>
<evidence type="ECO:0000313" key="4">
    <source>
        <dbReference type="EMBL" id="BCJ98831.1"/>
    </source>
</evidence>
<dbReference type="InterPro" id="IPR011635">
    <property type="entry name" value="CARDB"/>
</dbReference>
<keyword evidence="5" id="KW-1185">Reference proteome</keyword>
<feature type="chain" id="PRO_5038822615" evidence="2">
    <location>
        <begin position="25"/>
        <end position="1211"/>
    </location>
</feature>
<dbReference type="Pfam" id="PF22815">
    <property type="entry name" value="CatAgl_D1"/>
    <property type="match status" value="1"/>
</dbReference>
<organism evidence="4 5">
    <name type="scientific">Anaerocolumna chitinilytica</name>
    <dbReference type="NCBI Taxonomy" id="1727145"/>
    <lineage>
        <taxon>Bacteria</taxon>
        <taxon>Bacillati</taxon>
        <taxon>Bacillota</taxon>
        <taxon>Clostridia</taxon>
        <taxon>Lachnospirales</taxon>
        <taxon>Lachnospiraceae</taxon>
        <taxon>Anaerocolumna</taxon>
    </lineage>
</organism>
<dbReference type="RefSeq" id="WP_185259136.1">
    <property type="nucleotide sequence ID" value="NZ_AP023368.1"/>
</dbReference>
<dbReference type="KEGG" id="acht:bsdcttw_18720"/>
<dbReference type="AlphaFoldDB" id="A0A7I8DNG6"/>
<evidence type="ECO:0000256" key="2">
    <source>
        <dbReference type="SAM" id="SignalP"/>
    </source>
</evidence>
<reference evidence="4 5" key="2">
    <citation type="submission" date="2020-08" db="EMBL/GenBank/DDBJ databases">
        <authorList>
            <person name="Ueki A."/>
            <person name="Tonouchi A."/>
        </authorList>
    </citation>
    <scope>NUCLEOTIDE SEQUENCE [LARGE SCALE GENOMIC DNA]</scope>
    <source>
        <strain evidence="4 5">CTTW</strain>
    </source>
</reference>
<dbReference type="Gene3D" id="2.60.120.260">
    <property type="entry name" value="Galactose-binding domain-like"/>
    <property type="match status" value="2"/>
</dbReference>
<dbReference type="EMBL" id="AP023368">
    <property type="protein sequence ID" value="BCJ98831.1"/>
    <property type="molecule type" value="Genomic_DNA"/>
</dbReference>
<evidence type="ECO:0000256" key="1">
    <source>
        <dbReference type="ARBA" id="ARBA00023295"/>
    </source>
</evidence>
<dbReference type="SUPFAM" id="SSF51126">
    <property type="entry name" value="Pectin lyase-like"/>
    <property type="match status" value="1"/>
</dbReference>
<feature type="domain" description="F5/8 type C" evidence="3">
    <location>
        <begin position="24"/>
        <end position="172"/>
    </location>
</feature>
<dbReference type="SUPFAM" id="SSF49785">
    <property type="entry name" value="Galactose-binding domain-like"/>
    <property type="match status" value="2"/>
</dbReference>
<dbReference type="Pfam" id="PF07705">
    <property type="entry name" value="CARDB"/>
    <property type="match status" value="4"/>
</dbReference>
<dbReference type="PROSITE" id="PS50022">
    <property type="entry name" value="FA58C_3"/>
    <property type="match status" value="1"/>
</dbReference>
<dbReference type="InterPro" id="IPR008979">
    <property type="entry name" value="Galactose-bd-like_sf"/>
</dbReference>
<gene>
    <name evidence="4" type="ORF">bsdcttw_18720</name>
</gene>
<dbReference type="Gene3D" id="2.60.40.10">
    <property type="entry name" value="Immunoglobulins"/>
    <property type="match status" value="4"/>
</dbReference>
<dbReference type="Proteomes" id="UP000515703">
    <property type="component" value="Chromosome"/>
</dbReference>
<feature type="signal peptide" evidence="2">
    <location>
        <begin position="1"/>
        <end position="24"/>
    </location>
</feature>
<dbReference type="InterPro" id="IPR055149">
    <property type="entry name" value="Agl_cat_D2"/>
</dbReference>